<reference evidence="1 2" key="1">
    <citation type="journal article" date="2012" name="BMC Genomics">
        <title>Comparative genomics of the white-rot fungi, Phanerochaete carnosa and P. chrysosporium, to elucidate the genetic basis of the distinct wood types they colonize.</title>
        <authorList>
            <person name="Suzuki H."/>
            <person name="MacDonald J."/>
            <person name="Syed K."/>
            <person name="Salamov A."/>
            <person name="Hori C."/>
            <person name="Aerts A."/>
            <person name="Henrissat B."/>
            <person name="Wiebenga A."/>
            <person name="vanKuyk P.A."/>
            <person name="Barry K."/>
            <person name="Lindquist E."/>
            <person name="LaButti K."/>
            <person name="Lapidus A."/>
            <person name="Lucas S."/>
            <person name="Coutinho P."/>
            <person name="Gong Y."/>
            <person name="Samejima M."/>
            <person name="Mahadevan R."/>
            <person name="Abou-Zaid M."/>
            <person name="de Vries R.P."/>
            <person name="Igarashi K."/>
            <person name="Yadav J.S."/>
            <person name="Grigoriev I.V."/>
            <person name="Master E.R."/>
        </authorList>
    </citation>
    <scope>NUCLEOTIDE SEQUENCE [LARGE SCALE GENOMIC DNA]</scope>
    <source>
        <strain evidence="1 2">HHB-10118-sp</strain>
    </source>
</reference>
<evidence type="ECO:0000313" key="1">
    <source>
        <dbReference type="EMBL" id="EKM57188.1"/>
    </source>
</evidence>
<dbReference type="Proteomes" id="UP000008370">
    <property type="component" value="Unassembled WGS sequence"/>
</dbReference>
<name>K5W022_PHACS</name>
<dbReference type="AlphaFoldDB" id="K5W022"/>
<dbReference type="KEGG" id="pco:PHACADRAFT_194752"/>
<accession>K5W022</accession>
<dbReference type="HOGENOM" id="CLU_3087977_0_0_1"/>
<dbReference type="GeneID" id="18911019"/>
<evidence type="ECO:0000313" key="2">
    <source>
        <dbReference type="Proteomes" id="UP000008370"/>
    </source>
</evidence>
<organism evidence="1 2">
    <name type="scientific">Phanerochaete carnosa (strain HHB-10118-sp)</name>
    <name type="common">White-rot fungus</name>
    <name type="synonym">Peniophora carnosa</name>
    <dbReference type="NCBI Taxonomy" id="650164"/>
    <lineage>
        <taxon>Eukaryota</taxon>
        <taxon>Fungi</taxon>
        <taxon>Dikarya</taxon>
        <taxon>Basidiomycota</taxon>
        <taxon>Agaricomycotina</taxon>
        <taxon>Agaricomycetes</taxon>
        <taxon>Polyporales</taxon>
        <taxon>Phanerochaetaceae</taxon>
        <taxon>Phanerochaete</taxon>
    </lineage>
</organism>
<protein>
    <submittedName>
        <fullName evidence="1">Uncharacterized protein</fullName>
    </submittedName>
</protein>
<dbReference type="RefSeq" id="XP_007395009.1">
    <property type="nucleotide sequence ID" value="XM_007394947.1"/>
</dbReference>
<dbReference type="EMBL" id="JH930471">
    <property type="protein sequence ID" value="EKM57188.1"/>
    <property type="molecule type" value="Genomic_DNA"/>
</dbReference>
<gene>
    <name evidence="1" type="ORF">PHACADRAFT_194752</name>
</gene>
<sequence>MALACLRPTCVATRIAFVQQNFDVFLGYVSRAADHFDSSYALREVPTDTNGV</sequence>
<dbReference type="InParanoid" id="K5W022"/>
<dbReference type="OrthoDB" id="5823761at2759"/>
<proteinExistence type="predicted"/>
<keyword evidence="2" id="KW-1185">Reference proteome</keyword>